<reference evidence="2" key="1">
    <citation type="submission" date="2021-01" db="EMBL/GenBank/DDBJ databases">
        <title>Whole genome shotgun sequence of Actinoplanes ferrugineus NBRC 15555.</title>
        <authorList>
            <person name="Komaki H."/>
            <person name="Tamura T."/>
        </authorList>
    </citation>
    <scope>NUCLEOTIDE SEQUENCE</scope>
    <source>
        <strain evidence="2">NBRC 15555</strain>
    </source>
</reference>
<evidence type="ECO:0000256" key="1">
    <source>
        <dbReference type="SAM" id="MobiDB-lite"/>
    </source>
</evidence>
<dbReference type="InterPro" id="IPR025447">
    <property type="entry name" value="DUF4192"/>
</dbReference>
<accession>A0A919J540</accession>
<proteinExistence type="predicted"/>
<dbReference type="RefSeq" id="WP_203819959.1">
    <property type="nucleotide sequence ID" value="NZ_BAAABP010000027.1"/>
</dbReference>
<protein>
    <recommendedName>
        <fullName evidence="4">DUF4192 domain-containing protein</fullName>
    </recommendedName>
</protein>
<dbReference type="AlphaFoldDB" id="A0A919J540"/>
<keyword evidence="3" id="KW-1185">Reference proteome</keyword>
<sequence length="335" mass="35559">MSDAVLQLQIRSDVDLVAVVPYLLGFQPGNGSIVVMAVADNLVVFGARLDLPGPDDPTTALLDMSHHIADVARRAHPNPTMVLIGYGPATDLDPALHTVAAVFAIDGLPVRLPLRVTDNRIHHLGCTYPDCPADGTPFDPCASPIPAEATYAGVVALPSRDAKAALLKPDPTATGETIQRAIIEAITRLDMQGDDREAAASTVTAALRRYADGVSPDETELAWLLVLLSRPSIWSLVLSRTEASPQHLGFWIEVTRRAPEPFVPAPATLLAITAWGFGDGMLAELAARRALRADPANENATAVLWAVKSGISPAEIERSITHPETTGDPKDGHGK</sequence>
<evidence type="ECO:0000313" key="3">
    <source>
        <dbReference type="Proteomes" id="UP000598174"/>
    </source>
</evidence>
<name>A0A919J540_9ACTN</name>
<evidence type="ECO:0000313" key="2">
    <source>
        <dbReference type="EMBL" id="GIE13522.1"/>
    </source>
</evidence>
<organism evidence="2 3">
    <name type="scientific">Paractinoplanes ferrugineus</name>
    <dbReference type="NCBI Taxonomy" id="113564"/>
    <lineage>
        <taxon>Bacteria</taxon>
        <taxon>Bacillati</taxon>
        <taxon>Actinomycetota</taxon>
        <taxon>Actinomycetes</taxon>
        <taxon>Micromonosporales</taxon>
        <taxon>Micromonosporaceae</taxon>
        <taxon>Paractinoplanes</taxon>
    </lineage>
</organism>
<feature type="region of interest" description="Disordered" evidence="1">
    <location>
        <begin position="316"/>
        <end position="335"/>
    </location>
</feature>
<evidence type="ECO:0008006" key="4">
    <source>
        <dbReference type="Google" id="ProtNLM"/>
    </source>
</evidence>
<dbReference type="Pfam" id="PF13830">
    <property type="entry name" value="DUF4192"/>
    <property type="match status" value="1"/>
</dbReference>
<gene>
    <name evidence="2" type="ORF">Afe05nite_53620</name>
</gene>
<dbReference type="EMBL" id="BOMM01000049">
    <property type="protein sequence ID" value="GIE13522.1"/>
    <property type="molecule type" value="Genomic_DNA"/>
</dbReference>
<dbReference type="Proteomes" id="UP000598174">
    <property type="component" value="Unassembled WGS sequence"/>
</dbReference>
<comment type="caution">
    <text evidence="2">The sequence shown here is derived from an EMBL/GenBank/DDBJ whole genome shotgun (WGS) entry which is preliminary data.</text>
</comment>